<feature type="transmembrane region" description="Helical" evidence="8">
    <location>
        <begin position="368"/>
        <end position="387"/>
    </location>
</feature>
<organism evidence="10 11">
    <name type="scientific">Cytospora schulzeri</name>
    <dbReference type="NCBI Taxonomy" id="448051"/>
    <lineage>
        <taxon>Eukaryota</taxon>
        <taxon>Fungi</taxon>
        <taxon>Dikarya</taxon>
        <taxon>Ascomycota</taxon>
        <taxon>Pezizomycotina</taxon>
        <taxon>Sordariomycetes</taxon>
        <taxon>Sordariomycetidae</taxon>
        <taxon>Diaporthales</taxon>
        <taxon>Cytosporaceae</taxon>
        <taxon>Cytospora</taxon>
    </lineage>
</organism>
<dbReference type="InterPro" id="IPR036259">
    <property type="entry name" value="MFS_trans_sf"/>
</dbReference>
<dbReference type="PROSITE" id="PS50850">
    <property type="entry name" value="MFS"/>
    <property type="match status" value="1"/>
</dbReference>
<keyword evidence="11" id="KW-1185">Reference proteome</keyword>
<keyword evidence="6 8" id="KW-0472">Membrane</keyword>
<evidence type="ECO:0000256" key="7">
    <source>
        <dbReference type="SAM" id="MobiDB-lite"/>
    </source>
</evidence>
<feature type="transmembrane region" description="Helical" evidence="8">
    <location>
        <begin position="334"/>
        <end position="356"/>
    </location>
</feature>
<evidence type="ECO:0000256" key="8">
    <source>
        <dbReference type="SAM" id="Phobius"/>
    </source>
</evidence>
<evidence type="ECO:0000256" key="3">
    <source>
        <dbReference type="ARBA" id="ARBA00022448"/>
    </source>
</evidence>
<feature type="transmembrane region" description="Helical" evidence="8">
    <location>
        <begin position="71"/>
        <end position="90"/>
    </location>
</feature>
<feature type="transmembrane region" description="Helical" evidence="8">
    <location>
        <begin position="160"/>
        <end position="185"/>
    </location>
</feature>
<dbReference type="PANTHER" id="PTHR23501">
    <property type="entry name" value="MAJOR FACILITATOR SUPERFAMILY"/>
    <property type="match status" value="1"/>
</dbReference>
<dbReference type="InterPro" id="IPR011701">
    <property type="entry name" value="MFS"/>
</dbReference>
<dbReference type="GO" id="GO:0005886">
    <property type="term" value="C:plasma membrane"/>
    <property type="evidence" value="ECO:0007669"/>
    <property type="project" value="TreeGrafter"/>
</dbReference>
<feature type="region of interest" description="Disordered" evidence="7">
    <location>
        <begin position="1"/>
        <end position="24"/>
    </location>
</feature>
<evidence type="ECO:0000313" key="10">
    <source>
        <dbReference type="EMBL" id="ROV90081.1"/>
    </source>
</evidence>
<feature type="transmembrane region" description="Helical" evidence="8">
    <location>
        <begin position="431"/>
        <end position="454"/>
    </location>
</feature>
<dbReference type="PANTHER" id="PTHR23501:SF12">
    <property type="entry name" value="MAJOR FACILITATOR SUPERFAMILY (MFS) PROFILE DOMAIN-CONTAINING PROTEIN-RELATED"/>
    <property type="match status" value="1"/>
</dbReference>
<evidence type="ECO:0000256" key="6">
    <source>
        <dbReference type="ARBA" id="ARBA00023136"/>
    </source>
</evidence>
<feature type="transmembrane region" description="Helical" evidence="8">
    <location>
        <begin position="224"/>
        <end position="248"/>
    </location>
</feature>
<proteinExistence type="inferred from homology"/>
<dbReference type="SUPFAM" id="SSF103473">
    <property type="entry name" value="MFS general substrate transporter"/>
    <property type="match status" value="1"/>
</dbReference>
<dbReference type="EMBL" id="LKEA01000065">
    <property type="protein sequence ID" value="ROV90081.1"/>
    <property type="molecule type" value="Genomic_DNA"/>
</dbReference>
<feature type="transmembrane region" description="Helical" evidence="8">
    <location>
        <begin position="393"/>
        <end position="410"/>
    </location>
</feature>
<feature type="transmembrane region" description="Helical" evidence="8">
    <location>
        <begin position="191"/>
        <end position="212"/>
    </location>
</feature>
<feature type="domain" description="Major facilitator superfamily (MFS) profile" evidence="9">
    <location>
        <begin position="37"/>
        <end position="530"/>
    </location>
</feature>
<comment type="subcellular location">
    <subcellularLocation>
        <location evidence="1">Membrane</location>
        <topology evidence="1">Multi-pass membrane protein</topology>
    </subcellularLocation>
</comment>
<feature type="transmembrane region" description="Helical" evidence="8">
    <location>
        <begin position="32"/>
        <end position="51"/>
    </location>
</feature>
<evidence type="ECO:0000256" key="4">
    <source>
        <dbReference type="ARBA" id="ARBA00022692"/>
    </source>
</evidence>
<dbReference type="Gene3D" id="1.20.1250.20">
    <property type="entry name" value="MFS general substrate transporter like domains"/>
    <property type="match status" value="2"/>
</dbReference>
<feature type="transmembrane region" description="Helical" evidence="8">
    <location>
        <begin position="102"/>
        <end position="121"/>
    </location>
</feature>
<accession>A0A423VGK8</accession>
<feature type="compositionally biased region" description="Polar residues" evidence="7">
    <location>
        <begin position="1"/>
        <end position="23"/>
    </location>
</feature>
<evidence type="ECO:0000256" key="2">
    <source>
        <dbReference type="ARBA" id="ARBA00007520"/>
    </source>
</evidence>
<sequence>MADTEQAPNRSSLTEASDGTTGASEKRHINGLRWLCFVISSLTSIFVYSLDNTIVANIVPTIVSDLDAIDQLSWLSVGFMIGGMAMVLPFGKLYSIYDPKRVYIISTVIFLAASALCGAAPTMEAEIVGRVFAGAGGNGMYFGLIALLSVHTTTRERPQYLGYTGLCWGLGTVLGPAVGGAFVLVDWRWGFYINLIIGAALLPTYFIVIPPADPIPEKTSVQKLALLDWVGTLLSVGAMVTLIVAINFGGVMYPWKSGAIIALFSVSGVLWLLFALQQCFCVFTTPEWRIFPIHLLTQKVPVLLFFITSTVGSVAYVSVYYIPIYFQFTRGDSAIYTAVRLLPFICLLITAIPLSGHLMSLWGYYKPYYIIGSGAALITAVLMAHYVDLYTPVGSIYTIEIFLGAGAGLYTQSSFAVVQSVVSPEEGPNGLGLMMIAQLTGMTLGLSISGAIFVNTATSELYKALPFVPQNQVQQLIAGAAGNLLGTLNDSQRTQTLKVIVSSWQKTFIIVYVGAAVGLLCSTFLKNGKANSKEVLRGA</sequence>
<dbReference type="Proteomes" id="UP000283895">
    <property type="component" value="Unassembled WGS sequence"/>
</dbReference>
<dbReference type="OrthoDB" id="10021397at2759"/>
<dbReference type="GO" id="GO:0022857">
    <property type="term" value="F:transmembrane transporter activity"/>
    <property type="evidence" value="ECO:0007669"/>
    <property type="project" value="InterPro"/>
</dbReference>
<dbReference type="AlphaFoldDB" id="A0A423VGK8"/>
<evidence type="ECO:0000313" key="11">
    <source>
        <dbReference type="Proteomes" id="UP000283895"/>
    </source>
</evidence>
<feature type="transmembrane region" description="Helical" evidence="8">
    <location>
        <begin position="260"/>
        <end position="283"/>
    </location>
</feature>
<comment type="similarity">
    <text evidence="2">Belongs to the major facilitator superfamily. TCR/Tet family.</text>
</comment>
<keyword evidence="5 8" id="KW-1133">Transmembrane helix</keyword>
<name>A0A423VGK8_9PEZI</name>
<reference evidence="10 11" key="1">
    <citation type="submission" date="2015-09" db="EMBL/GenBank/DDBJ databases">
        <title>Host preference determinants of Valsa canker pathogens revealed by comparative genomics.</title>
        <authorList>
            <person name="Yin Z."/>
            <person name="Huang L."/>
        </authorList>
    </citation>
    <scope>NUCLEOTIDE SEQUENCE [LARGE SCALE GENOMIC DNA]</scope>
    <source>
        <strain evidence="10 11">03-1</strain>
    </source>
</reference>
<evidence type="ECO:0000256" key="1">
    <source>
        <dbReference type="ARBA" id="ARBA00004141"/>
    </source>
</evidence>
<feature type="transmembrane region" description="Helical" evidence="8">
    <location>
        <begin position="127"/>
        <end position="148"/>
    </location>
</feature>
<comment type="caution">
    <text evidence="10">The sequence shown here is derived from an EMBL/GenBank/DDBJ whole genome shotgun (WGS) entry which is preliminary data.</text>
</comment>
<evidence type="ECO:0000259" key="9">
    <source>
        <dbReference type="PROSITE" id="PS50850"/>
    </source>
</evidence>
<keyword evidence="4 8" id="KW-0812">Transmembrane</keyword>
<protein>
    <recommendedName>
        <fullName evidence="9">Major facilitator superfamily (MFS) profile domain-containing protein</fullName>
    </recommendedName>
</protein>
<dbReference type="Pfam" id="PF07690">
    <property type="entry name" value="MFS_1"/>
    <property type="match status" value="1"/>
</dbReference>
<dbReference type="InterPro" id="IPR020846">
    <property type="entry name" value="MFS_dom"/>
</dbReference>
<feature type="transmembrane region" description="Helical" evidence="8">
    <location>
        <begin position="303"/>
        <end position="322"/>
    </location>
</feature>
<keyword evidence="3" id="KW-0813">Transport</keyword>
<evidence type="ECO:0000256" key="5">
    <source>
        <dbReference type="ARBA" id="ARBA00022989"/>
    </source>
</evidence>
<gene>
    <name evidence="10" type="ORF">VMCG_09794</name>
</gene>
<feature type="transmembrane region" description="Helical" evidence="8">
    <location>
        <begin position="507"/>
        <end position="525"/>
    </location>
</feature>